<evidence type="ECO:0000259" key="7">
    <source>
        <dbReference type="Pfam" id="PF17682"/>
    </source>
</evidence>
<name>A0A0J6Y9Y7_COCIT</name>
<dbReference type="EMBL" id="DS028094">
    <property type="protein sequence ID" value="KMP03583.1"/>
    <property type="molecule type" value="Genomic_DNA"/>
</dbReference>
<evidence type="ECO:0000256" key="2">
    <source>
        <dbReference type="ARBA" id="ARBA00023125"/>
    </source>
</evidence>
<feature type="domain" description="Transcription factor IIIC subunit 5 HTH" evidence="6">
    <location>
        <begin position="241"/>
        <end position="274"/>
    </location>
</feature>
<dbReference type="Gene3D" id="3.30.200.160">
    <property type="entry name" value="TFIIIC, subcomplex tauA, subunit Sfc1, barrel domain"/>
    <property type="match status" value="1"/>
</dbReference>
<dbReference type="Proteomes" id="UP000054565">
    <property type="component" value="Unassembled WGS sequence"/>
</dbReference>
<dbReference type="PANTHER" id="PTHR13230">
    <property type="entry name" value="GENERAL TRANSCRIPTION FACTOR IIIC, POLYPEPTIDE 5"/>
    <property type="match status" value="1"/>
</dbReference>
<evidence type="ECO:0000256" key="1">
    <source>
        <dbReference type="ARBA" id="ARBA00004123"/>
    </source>
</evidence>
<feature type="domain" description="Transcription factor IIIC subunit Tfc1/Sfc1 triple barrel" evidence="7">
    <location>
        <begin position="21"/>
        <end position="154"/>
    </location>
</feature>
<keyword evidence="4" id="KW-0539">Nucleus</keyword>
<dbReference type="InterPro" id="IPR019136">
    <property type="entry name" value="TF_IIIC_su-5_HTH"/>
</dbReference>
<protein>
    <submittedName>
        <fullName evidence="8">General transcription factor IIIC</fullName>
    </submittedName>
</protein>
<evidence type="ECO:0000256" key="3">
    <source>
        <dbReference type="ARBA" id="ARBA00023163"/>
    </source>
</evidence>
<comment type="subcellular location">
    <subcellularLocation>
        <location evidence="1">Nucleus</location>
    </subcellularLocation>
</comment>
<dbReference type="InterPro" id="IPR042536">
    <property type="entry name" value="TFIIIC_tauA_Sfc1"/>
</dbReference>
<feature type="compositionally biased region" description="Polar residues" evidence="5">
    <location>
        <begin position="284"/>
        <end position="297"/>
    </location>
</feature>
<evidence type="ECO:0000313" key="9">
    <source>
        <dbReference type="Proteomes" id="UP000054565"/>
    </source>
</evidence>
<evidence type="ECO:0000256" key="4">
    <source>
        <dbReference type="ARBA" id="ARBA00023242"/>
    </source>
</evidence>
<dbReference type="GO" id="GO:0001003">
    <property type="term" value="F:RNA polymerase III type 2 promoter sequence-specific DNA binding"/>
    <property type="evidence" value="ECO:0007669"/>
    <property type="project" value="TreeGrafter"/>
</dbReference>
<proteinExistence type="predicted"/>
<dbReference type="InterPro" id="IPR041499">
    <property type="entry name" value="Tfc1/Sfc1_N"/>
</dbReference>
<feature type="region of interest" description="Disordered" evidence="5">
    <location>
        <begin position="284"/>
        <end position="303"/>
    </location>
</feature>
<dbReference type="PANTHER" id="PTHR13230:SF5">
    <property type="entry name" value="GENERAL TRANSCRIPTION FACTOR 3C POLYPEPTIDE 5"/>
    <property type="match status" value="1"/>
</dbReference>
<dbReference type="GO" id="GO:0006384">
    <property type="term" value="P:transcription initiation at RNA polymerase III promoter"/>
    <property type="evidence" value="ECO:0007669"/>
    <property type="project" value="InterPro"/>
</dbReference>
<dbReference type="AlphaFoldDB" id="A0A0J6Y9Y7"/>
<reference evidence="9" key="1">
    <citation type="journal article" date="2010" name="Genome Res.">
        <title>Population genomic sequencing of Coccidioides fungi reveals recent hybridization and transposon control.</title>
        <authorList>
            <person name="Neafsey D.E."/>
            <person name="Barker B.M."/>
            <person name="Sharpton T.J."/>
            <person name="Stajich J.E."/>
            <person name="Park D.J."/>
            <person name="Whiston E."/>
            <person name="Hung C.-Y."/>
            <person name="McMahan C."/>
            <person name="White J."/>
            <person name="Sykes S."/>
            <person name="Heiman D."/>
            <person name="Young S."/>
            <person name="Zeng Q."/>
            <person name="Abouelleil A."/>
            <person name="Aftuck L."/>
            <person name="Bessette D."/>
            <person name="Brown A."/>
            <person name="FitzGerald M."/>
            <person name="Lui A."/>
            <person name="Macdonald J.P."/>
            <person name="Priest M."/>
            <person name="Orbach M.J."/>
            <person name="Galgiani J.N."/>
            <person name="Kirkland T.N."/>
            <person name="Cole G.T."/>
            <person name="Birren B.W."/>
            <person name="Henn M.R."/>
            <person name="Taylor J.W."/>
            <person name="Rounsley S.D."/>
        </authorList>
    </citation>
    <scope>NUCLEOTIDE SEQUENCE [LARGE SCALE GENOMIC DNA]</scope>
    <source>
        <strain evidence="9">RMSCC 2394</strain>
    </source>
</reference>
<dbReference type="GO" id="GO:0001002">
    <property type="term" value="F:RNA polymerase III type 1 promoter sequence-specific DNA binding"/>
    <property type="evidence" value="ECO:0007669"/>
    <property type="project" value="TreeGrafter"/>
</dbReference>
<keyword evidence="2" id="KW-0238">DNA-binding</keyword>
<dbReference type="InterPro" id="IPR040454">
    <property type="entry name" value="TF_IIIC_Tfc1/Sfc1"/>
</dbReference>
<feature type="compositionally biased region" description="Acidic residues" evidence="5">
    <location>
        <begin position="476"/>
        <end position="517"/>
    </location>
</feature>
<dbReference type="GO" id="GO:0000127">
    <property type="term" value="C:transcription factor TFIIIC complex"/>
    <property type="evidence" value="ECO:0007669"/>
    <property type="project" value="InterPro"/>
</dbReference>
<evidence type="ECO:0000259" key="6">
    <source>
        <dbReference type="Pfam" id="PF09734"/>
    </source>
</evidence>
<keyword evidence="3" id="KW-0804">Transcription</keyword>
<dbReference type="GO" id="GO:0005634">
    <property type="term" value="C:nucleus"/>
    <property type="evidence" value="ECO:0007669"/>
    <property type="project" value="UniProtKB-SubCell"/>
</dbReference>
<dbReference type="Pfam" id="PF09734">
    <property type="entry name" value="Tau95"/>
    <property type="match status" value="1"/>
</dbReference>
<evidence type="ECO:0000313" key="8">
    <source>
        <dbReference type="EMBL" id="KMP03583.1"/>
    </source>
</evidence>
<feature type="region of interest" description="Disordered" evidence="5">
    <location>
        <begin position="88"/>
        <end position="120"/>
    </location>
</feature>
<feature type="compositionally biased region" description="Basic and acidic residues" evidence="5">
    <location>
        <begin position="458"/>
        <end position="467"/>
    </location>
</feature>
<sequence length="517" mass="57645">MATWKGSTTSPWYTIPAREIVSVEHPCVVKNVDRAIGTLQRGPGIAEILDPTRPHAAATLSLNPDDGMSRPLFSTSKPANNMLLRVSVPKRTGRKRKRGSQDPYVDDARSTSTLSSSDSGSLDAKQLLRRLRDNAGRYDVEVVGRIDRMHVFRGRVLWSADMGVDADVDDPGVPDFVYSTTASPFMTKFRENILPFEYEKLKEFDLDMSKGATSNVDIVPPPSFSLVEMPFKYTYRQNPSLFDDRPAWTRRGLRNHLTTNDQKYTLRTAVPYVGTEETEIDPSLTSNMASTSTTTPLSGRRYTAPRPSQVLGDANVGNTSHVFTGHPPLARDGKTWMICDIHDATVTQRLSPLNPDAPPPQPVCDIYSAGWYGNVLLATARAIMRAKIQHMLEHKAAYPDDTEFLPLFNFPTHVETEDDISRVAVDSSEVGGKCVQLASEIRGTLRSAPGRRNANRGEGTRDTEVGKSGRKRVRWEDEEEEEEGEEGEEAEEVRQLEEEEEREDEGEEDDESEAIGE</sequence>
<dbReference type="Pfam" id="PF17682">
    <property type="entry name" value="Tau95_N"/>
    <property type="match status" value="1"/>
</dbReference>
<evidence type="ECO:0000256" key="5">
    <source>
        <dbReference type="SAM" id="MobiDB-lite"/>
    </source>
</evidence>
<dbReference type="OrthoDB" id="5598268at2759"/>
<gene>
    <name evidence="8" type="ORF">CIRG_03275</name>
</gene>
<feature type="region of interest" description="Disordered" evidence="5">
    <location>
        <begin position="445"/>
        <end position="517"/>
    </location>
</feature>
<dbReference type="STRING" id="404692.A0A0J6Y9Y7"/>
<feature type="compositionally biased region" description="Low complexity" evidence="5">
    <location>
        <begin position="110"/>
        <end position="120"/>
    </location>
</feature>
<organism evidence="8 9">
    <name type="scientific">Coccidioides immitis RMSCC 2394</name>
    <dbReference type="NCBI Taxonomy" id="404692"/>
    <lineage>
        <taxon>Eukaryota</taxon>
        <taxon>Fungi</taxon>
        <taxon>Dikarya</taxon>
        <taxon>Ascomycota</taxon>
        <taxon>Pezizomycotina</taxon>
        <taxon>Eurotiomycetes</taxon>
        <taxon>Eurotiomycetidae</taxon>
        <taxon>Onygenales</taxon>
        <taxon>Onygenaceae</taxon>
        <taxon>Coccidioides</taxon>
    </lineage>
</organism>
<accession>A0A0J6Y9Y7</accession>